<evidence type="ECO:0000256" key="1">
    <source>
        <dbReference type="SAM" id="MobiDB-lite"/>
    </source>
</evidence>
<proteinExistence type="predicted"/>
<dbReference type="EMBL" id="CP031367">
    <property type="protein sequence ID" value="AXK48348.1"/>
    <property type="molecule type" value="Genomic_DNA"/>
</dbReference>
<evidence type="ECO:0000313" key="3">
    <source>
        <dbReference type="EMBL" id="RXJ92978.1"/>
    </source>
</evidence>
<dbReference type="KEGG" id="atp:ATR_0467"/>
<dbReference type="EMBL" id="PDKD01000001">
    <property type="protein sequence ID" value="RXJ92978.1"/>
    <property type="molecule type" value="Genomic_DNA"/>
</dbReference>
<keyword evidence="5" id="KW-1185">Reference proteome</keyword>
<dbReference type="Proteomes" id="UP000289132">
    <property type="component" value="Unassembled WGS sequence"/>
</dbReference>
<accession>A0AAD0VLJ9</accession>
<name>A0AAD0VLJ9_9BACT</name>
<organism evidence="2 4">
    <name type="scientific">Aliarcobacter trophiarum LMG 25534</name>
    <dbReference type="NCBI Taxonomy" id="1032241"/>
    <lineage>
        <taxon>Bacteria</taxon>
        <taxon>Pseudomonadati</taxon>
        <taxon>Campylobacterota</taxon>
        <taxon>Epsilonproteobacteria</taxon>
        <taxon>Campylobacterales</taxon>
        <taxon>Arcobacteraceae</taxon>
        <taxon>Aliarcobacter</taxon>
    </lineage>
</organism>
<dbReference type="Proteomes" id="UP000254504">
    <property type="component" value="Chromosome"/>
</dbReference>
<dbReference type="AlphaFoldDB" id="A0AAD0VLJ9"/>
<gene>
    <name evidence="2" type="ORF">ATR_0467</name>
    <name evidence="3" type="ORF">CRU87_00380</name>
</gene>
<reference evidence="2 4" key="2">
    <citation type="submission" date="2018-07" db="EMBL/GenBank/DDBJ databases">
        <title>Complete genome of the Arcobacter trophiarum type strain LMG 25534.</title>
        <authorList>
            <person name="Miller W.G."/>
            <person name="Yee E."/>
        </authorList>
    </citation>
    <scope>NUCLEOTIDE SEQUENCE [LARGE SCALE GENOMIC DNA]</scope>
    <source>
        <strain evidence="2 4">LMG 25534</strain>
    </source>
</reference>
<protein>
    <recommendedName>
        <fullName evidence="6">YtxH domain-containing protein</fullName>
    </recommendedName>
</protein>
<sequence length="86" mass="9712">MALPFIAGLALGALGVIAYKNRDTLKQKSENIFKEAKQKGEILKKDIETKISKTKERFEKKEVVEKPKTTKRTYTKKAKAEDGVSK</sequence>
<feature type="region of interest" description="Disordered" evidence="1">
    <location>
        <begin position="63"/>
        <end position="86"/>
    </location>
</feature>
<evidence type="ECO:0008006" key="6">
    <source>
        <dbReference type="Google" id="ProtNLM"/>
    </source>
</evidence>
<evidence type="ECO:0000313" key="4">
    <source>
        <dbReference type="Proteomes" id="UP000254504"/>
    </source>
</evidence>
<evidence type="ECO:0000313" key="2">
    <source>
        <dbReference type="EMBL" id="AXK48348.1"/>
    </source>
</evidence>
<evidence type="ECO:0000313" key="5">
    <source>
        <dbReference type="Proteomes" id="UP000289132"/>
    </source>
</evidence>
<dbReference type="RefSeq" id="WP_115427889.1">
    <property type="nucleotide sequence ID" value="NZ_CP031367.1"/>
</dbReference>
<reference evidence="3 5" key="1">
    <citation type="submission" date="2017-10" db="EMBL/GenBank/DDBJ databases">
        <title>Genomics of the genus Arcobacter.</title>
        <authorList>
            <person name="Perez-Cataluna A."/>
            <person name="Figueras M.J."/>
        </authorList>
    </citation>
    <scope>NUCLEOTIDE SEQUENCE [LARGE SCALE GENOMIC DNA]</scope>
    <source>
        <strain evidence="3 5">LMG 25534</strain>
    </source>
</reference>